<name>A0A834NCV9_VESVU</name>
<comment type="caution">
    <text evidence="1">The sequence shown here is derived from an EMBL/GenBank/DDBJ whole genome shotgun (WGS) entry which is preliminary data.</text>
</comment>
<keyword evidence="2" id="KW-1185">Reference proteome</keyword>
<proteinExistence type="predicted"/>
<dbReference type="EMBL" id="JACSEA010000003">
    <property type="protein sequence ID" value="KAF7404567.1"/>
    <property type="molecule type" value="Genomic_DNA"/>
</dbReference>
<organism evidence="1 2">
    <name type="scientific">Vespula vulgaris</name>
    <name type="common">Yellow jacket</name>
    <name type="synonym">Wasp</name>
    <dbReference type="NCBI Taxonomy" id="7454"/>
    <lineage>
        <taxon>Eukaryota</taxon>
        <taxon>Metazoa</taxon>
        <taxon>Ecdysozoa</taxon>
        <taxon>Arthropoda</taxon>
        <taxon>Hexapoda</taxon>
        <taxon>Insecta</taxon>
        <taxon>Pterygota</taxon>
        <taxon>Neoptera</taxon>
        <taxon>Endopterygota</taxon>
        <taxon>Hymenoptera</taxon>
        <taxon>Apocrita</taxon>
        <taxon>Aculeata</taxon>
        <taxon>Vespoidea</taxon>
        <taxon>Vespidae</taxon>
        <taxon>Vespinae</taxon>
        <taxon>Vespula</taxon>
    </lineage>
</organism>
<accession>A0A834NCV9</accession>
<reference evidence="1" key="1">
    <citation type="journal article" date="2020" name="G3 (Bethesda)">
        <title>High-Quality Assemblies for Three Invasive Social Wasps from the &lt;i&gt;Vespula&lt;/i&gt; Genus.</title>
        <authorList>
            <person name="Harrop T.W.R."/>
            <person name="Guhlin J."/>
            <person name="McLaughlin G.M."/>
            <person name="Permina E."/>
            <person name="Stockwell P."/>
            <person name="Gilligan J."/>
            <person name="Le Lec M.F."/>
            <person name="Gruber M.A.M."/>
            <person name="Quinn O."/>
            <person name="Lovegrove M."/>
            <person name="Duncan E.J."/>
            <person name="Remnant E.J."/>
            <person name="Van Eeckhoven J."/>
            <person name="Graham B."/>
            <person name="Knapp R.A."/>
            <person name="Langford K.W."/>
            <person name="Kronenberg Z."/>
            <person name="Press M.O."/>
            <person name="Eacker S.M."/>
            <person name="Wilson-Rankin E.E."/>
            <person name="Purcell J."/>
            <person name="Lester P.J."/>
            <person name="Dearden P.K."/>
        </authorList>
    </citation>
    <scope>NUCLEOTIDE SEQUENCE</scope>
    <source>
        <strain evidence="1">Marl-1</strain>
    </source>
</reference>
<gene>
    <name evidence="1" type="ORF">HZH66_003473</name>
</gene>
<evidence type="ECO:0000313" key="1">
    <source>
        <dbReference type="EMBL" id="KAF7404567.1"/>
    </source>
</evidence>
<dbReference type="Proteomes" id="UP000614350">
    <property type="component" value="Unassembled WGS sequence"/>
</dbReference>
<protein>
    <submittedName>
        <fullName evidence="1">Uncharacterized protein</fullName>
    </submittedName>
</protein>
<dbReference type="AlphaFoldDB" id="A0A834NCV9"/>
<evidence type="ECO:0000313" key="2">
    <source>
        <dbReference type="Proteomes" id="UP000614350"/>
    </source>
</evidence>
<sequence>MNNPKSKTLLRYIINKLVRKTYTLYVRNDDIREALQVLSIQEEITEFTRKYQTKVEAHINSLAVNYYTIA</sequence>